<evidence type="ECO:0000313" key="7">
    <source>
        <dbReference type="EMBL" id="RZV36760.1"/>
    </source>
</evidence>
<evidence type="ECO:0000256" key="6">
    <source>
        <dbReference type="NCBIfam" id="TIGR01703"/>
    </source>
</evidence>
<dbReference type="NCBIfam" id="TIGR01703">
    <property type="entry name" value="hybrid_clust"/>
    <property type="match status" value="1"/>
</dbReference>
<dbReference type="SUPFAM" id="SSF56821">
    <property type="entry name" value="Prismane protein-like"/>
    <property type="match status" value="1"/>
</dbReference>
<dbReference type="EMBL" id="SHMQ01000054">
    <property type="protein sequence ID" value="RZV36760.1"/>
    <property type="molecule type" value="Genomic_DNA"/>
</dbReference>
<feature type="non-terminal residue" evidence="7">
    <location>
        <position position="1"/>
    </location>
</feature>
<dbReference type="InterPro" id="IPR010048">
    <property type="entry name" value="Hydroxylam_reduct"/>
</dbReference>
<dbReference type="GO" id="GO:0005737">
    <property type="term" value="C:cytoplasm"/>
    <property type="evidence" value="ECO:0007669"/>
    <property type="project" value="InterPro"/>
</dbReference>
<dbReference type="NCBIfam" id="NF003658">
    <property type="entry name" value="PRK05290.1"/>
    <property type="match status" value="1"/>
</dbReference>
<accession>A0A520X6D5</accession>
<sequence>PAHAYPFFKRFSHFIGNYGGAWWEQEKEFAEFKGSIIMTTNCIKKPLESYKNRIFTTDMVAMPGVKHIANHDFSEAINTALNSEEMPENIKGTIDVGFARQTLVNSADAIIKMVEEGKIKKFVVMAGCDSNDKERVYYSELASRLSNDSVILTAGCAKYRYNRLNLGDIDGLPRVIDAGQCNDSYSLAIAALKLKEKLNLNDINTLPIYYEIAWYEQKAVIVLLALLYLGVKNIRLGYKLPAFLSENVADFLVKNFNIMAVSNVEDSLKYINGNR</sequence>
<dbReference type="GO" id="GO:0042542">
    <property type="term" value="P:response to hydrogen peroxide"/>
    <property type="evidence" value="ECO:0007669"/>
    <property type="project" value="TreeGrafter"/>
</dbReference>
<evidence type="ECO:0000313" key="8">
    <source>
        <dbReference type="Proteomes" id="UP000322454"/>
    </source>
</evidence>
<keyword evidence="2" id="KW-0479">Metal-binding</keyword>
<dbReference type="GO" id="GO:0046872">
    <property type="term" value="F:metal ion binding"/>
    <property type="evidence" value="ECO:0007669"/>
    <property type="project" value="UniProtKB-KW"/>
</dbReference>
<keyword evidence="1" id="KW-0963">Cytoplasm</keyword>
<dbReference type="PANTHER" id="PTHR30109:SF0">
    <property type="entry name" value="HYDROXYLAMINE REDUCTASE"/>
    <property type="match status" value="1"/>
</dbReference>
<evidence type="ECO:0000256" key="3">
    <source>
        <dbReference type="ARBA" id="ARBA00023002"/>
    </source>
</evidence>
<proteinExistence type="predicted"/>
<keyword evidence="5" id="KW-0411">Iron-sulfur</keyword>
<dbReference type="Proteomes" id="UP000322454">
    <property type="component" value="Unassembled WGS sequence"/>
</dbReference>
<evidence type="ECO:0000256" key="5">
    <source>
        <dbReference type="ARBA" id="ARBA00023014"/>
    </source>
</evidence>
<dbReference type="GO" id="GO:0050418">
    <property type="term" value="F:hydroxylamine reductase activity"/>
    <property type="evidence" value="ECO:0007669"/>
    <property type="project" value="UniProtKB-UniRule"/>
</dbReference>
<name>A0A520X6D5_9DELT</name>
<dbReference type="InterPro" id="IPR011254">
    <property type="entry name" value="Prismane-like_sf"/>
</dbReference>
<gene>
    <name evidence="7" type="ORF">EVJ48_10040</name>
</gene>
<organism evidence="7 8">
    <name type="scientific">Candidatus Acidulodesulfobacterium acidiphilum</name>
    <dbReference type="NCBI Taxonomy" id="2597224"/>
    <lineage>
        <taxon>Bacteria</taxon>
        <taxon>Deltaproteobacteria</taxon>
        <taxon>Candidatus Acidulodesulfobacterales</taxon>
        <taxon>Candidatus Acidulodesulfobacterium</taxon>
    </lineage>
</organism>
<protein>
    <recommendedName>
        <fullName evidence="6">Hydroxylamine reductase</fullName>
        <ecNumber evidence="6">1.7.99.1</ecNumber>
    </recommendedName>
</protein>
<dbReference type="EC" id="1.7.99.1" evidence="6"/>
<dbReference type="GO" id="GO:0051536">
    <property type="term" value="F:iron-sulfur cluster binding"/>
    <property type="evidence" value="ECO:0007669"/>
    <property type="project" value="UniProtKB-KW"/>
</dbReference>
<reference evidence="7 8" key="1">
    <citation type="submission" date="2019-01" db="EMBL/GenBank/DDBJ databases">
        <title>Insights into ecological role of a new deltaproteobacterial order Candidatus Sinidesulfobacterales (Sva0485) by metagenomics and metatranscriptomics.</title>
        <authorList>
            <person name="Tan S."/>
            <person name="Liu J."/>
            <person name="Fang Y."/>
            <person name="Hedlund B."/>
            <person name="Lian Z.-H."/>
            <person name="Huang L.-Y."/>
            <person name="Li J.-T."/>
            <person name="Huang L.-N."/>
            <person name="Li W.-J."/>
            <person name="Jiang H.-C."/>
            <person name="Dong H.-L."/>
            <person name="Shu W.-S."/>
        </authorList>
    </citation>
    <scope>NUCLEOTIDE SEQUENCE [LARGE SCALE GENOMIC DNA]</scope>
    <source>
        <strain evidence="7">AP4</strain>
    </source>
</reference>
<dbReference type="Pfam" id="PF03063">
    <property type="entry name" value="Prismane"/>
    <property type="match status" value="1"/>
</dbReference>
<dbReference type="Gene3D" id="3.40.50.2030">
    <property type="match status" value="2"/>
</dbReference>
<evidence type="ECO:0000256" key="4">
    <source>
        <dbReference type="ARBA" id="ARBA00023004"/>
    </source>
</evidence>
<dbReference type="GO" id="GO:0004601">
    <property type="term" value="F:peroxidase activity"/>
    <property type="evidence" value="ECO:0007669"/>
    <property type="project" value="TreeGrafter"/>
</dbReference>
<dbReference type="InterPro" id="IPR016099">
    <property type="entry name" value="Prismane-like_a/b-sand"/>
</dbReference>
<dbReference type="PANTHER" id="PTHR30109">
    <property type="entry name" value="HYDROXYLAMINE REDUCTASE"/>
    <property type="match status" value="1"/>
</dbReference>
<keyword evidence="4" id="KW-0408">Iron</keyword>
<evidence type="ECO:0000256" key="2">
    <source>
        <dbReference type="ARBA" id="ARBA00022723"/>
    </source>
</evidence>
<keyword evidence="3 7" id="KW-0560">Oxidoreductase</keyword>
<evidence type="ECO:0000256" key="1">
    <source>
        <dbReference type="ARBA" id="ARBA00022490"/>
    </source>
</evidence>
<comment type="caution">
    <text evidence="7">The sequence shown here is derived from an EMBL/GenBank/DDBJ whole genome shotgun (WGS) entry which is preliminary data.</text>
</comment>
<dbReference type="InterPro" id="IPR004137">
    <property type="entry name" value="HCP/CODH"/>
</dbReference>
<dbReference type="AlphaFoldDB" id="A0A520X6D5"/>